<organism evidence="1 2">
    <name type="scientific">Pelagomonas calceolata</name>
    <dbReference type="NCBI Taxonomy" id="35677"/>
    <lineage>
        <taxon>Eukaryota</taxon>
        <taxon>Sar</taxon>
        <taxon>Stramenopiles</taxon>
        <taxon>Ochrophyta</taxon>
        <taxon>Pelagophyceae</taxon>
        <taxon>Pelagomonadales</taxon>
        <taxon>Pelagomonadaceae</taxon>
        <taxon>Pelagomonas</taxon>
    </lineage>
</organism>
<protein>
    <submittedName>
        <fullName evidence="1">Uncharacterized protein</fullName>
    </submittedName>
</protein>
<sequence length="302" mass="33764">MVKQARNRAPGAGPRTTLIDLWRGDQQEVVAAFLPLKSIAAVPVISRRFRDQQPLVLFRLARRHGVANALTVASLDALAASGRDWSTFSGDAVDDWRILPAWQDRDLFAVSVDTAEHYIEISTNGPTGHGGGLVKTFDAADRLCVRQLKYRFRFTDSNPEASHEDPDEHAFAYFSMGGGPDGLSVFPTATGYELTWFGCYEPHDEEEDNDNVIMSVAPGTWYDVTVTFDWTIDDSDENWAFVTCEGDDGTIERKKRVLSSRQPLTAMRLYNYSPSVAHYSNVDVKYSPHTSRDGDFVNSQEQ</sequence>
<evidence type="ECO:0000313" key="2">
    <source>
        <dbReference type="Proteomes" id="UP000789595"/>
    </source>
</evidence>
<dbReference type="AlphaFoldDB" id="A0A8J2S791"/>
<keyword evidence="2" id="KW-1185">Reference proteome</keyword>
<reference evidence="1" key="1">
    <citation type="submission" date="2021-11" db="EMBL/GenBank/DDBJ databases">
        <authorList>
            <consortium name="Genoscope - CEA"/>
            <person name="William W."/>
        </authorList>
    </citation>
    <scope>NUCLEOTIDE SEQUENCE</scope>
</reference>
<proteinExistence type="predicted"/>
<comment type="caution">
    <text evidence="1">The sequence shown here is derived from an EMBL/GenBank/DDBJ whole genome shotgun (WGS) entry which is preliminary data.</text>
</comment>
<evidence type="ECO:0000313" key="1">
    <source>
        <dbReference type="EMBL" id="CAH0365727.1"/>
    </source>
</evidence>
<name>A0A8J2S791_9STRA</name>
<gene>
    <name evidence="1" type="ORF">PECAL_1P21790</name>
</gene>
<dbReference type="EMBL" id="CAKKNE010000001">
    <property type="protein sequence ID" value="CAH0365727.1"/>
    <property type="molecule type" value="Genomic_DNA"/>
</dbReference>
<accession>A0A8J2S791</accession>
<dbReference type="Proteomes" id="UP000789595">
    <property type="component" value="Unassembled WGS sequence"/>
</dbReference>